<evidence type="ECO:0000256" key="2">
    <source>
        <dbReference type="ARBA" id="ARBA00022692"/>
    </source>
</evidence>
<dbReference type="EMBL" id="SZVP01000007">
    <property type="protein sequence ID" value="TMM45266.1"/>
    <property type="molecule type" value="Genomic_DNA"/>
</dbReference>
<protein>
    <submittedName>
        <fullName evidence="8">Putative O-glycosylation ligase, exosortase A system-associated</fullName>
    </submittedName>
</protein>
<name>A0A8H2JN64_9GAMM</name>
<evidence type="ECO:0000256" key="4">
    <source>
        <dbReference type="ARBA" id="ARBA00023136"/>
    </source>
</evidence>
<dbReference type="GO" id="GO:0016020">
    <property type="term" value="C:membrane"/>
    <property type="evidence" value="ECO:0007669"/>
    <property type="project" value="UniProtKB-SubCell"/>
</dbReference>
<dbReference type="InterPro" id="IPR017528">
    <property type="entry name" value="CHP03097O-antigen_lig-rel"/>
</dbReference>
<feature type="transmembrane region" description="Helical" evidence="5">
    <location>
        <begin position="48"/>
        <end position="69"/>
    </location>
</feature>
<feature type="domain" description="DUF5935" evidence="7">
    <location>
        <begin position="6"/>
        <end position="193"/>
    </location>
</feature>
<reference evidence="8 9" key="1">
    <citation type="submission" date="2019-05" db="EMBL/GenBank/DDBJ databases">
        <title>Colwellia ponticola sp. nov., isolated from seawater.</title>
        <authorList>
            <person name="Yoon J.-H."/>
        </authorList>
    </citation>
    <scope>NUCLEOTIDE SEQUENCE [LARGE SCALE GENOMIC DNA]</scope>
    <source>
        <strain evidence="8 9">OISW-25</strain>
    </source>
</reference>
<keyword evidence="3 5" id="KW-1133">Transmembrane helix</keyword>
<evidence type="ECO:0000256" key="5">
    <source>
        <dbReference type="SAM" id="Phobius"/>
    </source>
</evidence>
<comment type="caution">
    <text evidence="8">The sequence shown here is derived from an EMBL/GenBank/DDBJ whole genome shotgun (WGS) entry which is preliminary data.</text>
</comment>
<dbReference type="GO" id="GO:0016874">
    <property type="term" value="F:ligase activity"/>
    <property type="evidence" value="ECO:0007669"/>
    <property type="project" value="UniProtKB-KW"/>
</dbReference>
<keyword evidence="8" id="KW-0436">Ligase</keyword>
<feature type="transmembrane region" description="Helical" evidence="5">
    <location>
        <begin position="178"/>
        <end position="194"/>
    </location>
</feature>
<keyword evidence="4 5" id="KW-0472">Membrane</keyword>
<feature type="transmembrane region" description="Helical" evidence="5">
    <location>
        <begin position="406"/>
        <end position="423"/>
    </location>
</feature>
<feature type="transmembrane region" description="Helical" evidence="5">
    <location>
        <begin position="381"/>
        <end position="400"/>
    </location>
</feature>
<keyword evidence="2 5" id="KW-0812">Transmembrane</keyword>
<dbReference type="Pfam" id="PF19358">
    <property type="entry name" value="DUF5935"/>
    <property type="match status" value="1"/>
</dbReference>
<comment type="subcellular location">
    <subcellularLocation>
        <location evidence="1">Membrane</location>
        <topology evidence="1">Multi-pass membrane protein</topology>
    </subcellularLocation>
</comment>
<evidence type="ECO:0000259" key="7">
    <source>
        <dbReference type="Pfam" id="PF19358"/>
    </source>
</evidence>
<proteinExistence type="predicted"/>
<dbReference type="Pfam" id="PF04932">
    <property type="entry name" value="Wzy_C"/>
    <property type="match status" value="1"/>
</dbReference>
<feature type="transmembrane region" description="Helical" evidence="5">
    <location>
        <begin position="136"/>
        <end position="157"/>
    </location>
</feature>
<dbReference type="NCBIfam" id="TIGR03097">
    <property type="entry name" value="PEP_O_lig_1"/>
    <property type="match status" value="1"/>
</dbReference>
<feature type="transmembrane region" description="Helical" evidence="5">
    <location>
        <begin position="350"/>
        <end position="369"/>
    </location>
</feature>
<evidence type="ECO:0000256" key="1">
    <source>
        <dbReference type="ARBA" id="ARBA00004141"/>
    </source>
</evidence>
<dbReference type="AlphaFoldDB" id="A0A8H2JN64"/>
<evidence type="ECO:0000313" key="8">
    <source>
        <dbReference type="EMBL" id="TMM45266.1"/>
    </source>
</evidence>
<keyword evidence="9" id="KW-1185">Reference proteome</keyword>
<feature type="transmembrane region" description="Helical" evidence="5">
    <location>
        <begin position="81"/>
        <end position="98"/>
    </location>
</feature>
<feature type="domain" description="O-antigen ligase-related" evidence="6">
    <location>
        <begin position="208"/>
        <end position="359"/>
    </location>
</feature>
<evidence type="ECO:0000259" key="6">
    <source>
        <dbReference type="Pfam" id="PF04932"/>
    </source>
</evidence>
<dbReference type="InterPro" id="IPR051533">
    <property type="entry name" value="WaaL-like"/>
</dbReference>
<dbReference type="PANTHER" id="PTHR37422">
    <property type="entry name" value="TEICHURONIC ACID BIOSYNTHESIS PROTEIN TUAE"/>
    <property type="match status" value="1"/>
</dbReference>
<evidence type="ECO:0000313" key="9">
    <source>
        <dbReference type="Proteomes" id="UP000307702"/>
    </source>
</evidence>
<dbReference type="InterPro" id="IPR045979">
    <property type="entry name" value="DUF5935"/>
</dbReference>
<accession>A0A8H2JN64</accession>
<feature type="transmembrane region" description="Helical" evidence="5">
    <location>
        <begin position="243"/>
        <end position="260"/>
    </location>
</feature>
<gene>
    <name evidence="8" type="ORF">FCS21_09245</name>
</gene>
<organism evidence="8 9">
    <name type="scientific">Colwellia ponticola</name>
    <dbReference type="NCBI Taxonomy" id="2304625"/>
    <lineage>
        <taxon>Bacteria</taxon>
        <taxon>Pseudomonadati</taxon>
        <taxon>Pseudomonadota</taxon>
        <taxon>Gammaproteobacteria</taxon>
        <taxon>Alteromonadales</taxon>
        <taxon>Colwelliaceae</taxon>
        <taxon>Colwellia</taxon>
    </lineage>
</organism>
<dbReference type="InterPro" id="IPR007016">
    <property type="entry name" value="O-antigen_ligase-rel_domated"/>
</dbReference>
<dbReference type="OrthoDB" id="9772644at2"/>
<feature type="transmembrane region" description="Helical" evidence="5">
    <location>
        <begin position="206"/>
        <end position="236"/>
    </location>
</feature>
<sequence length="446" mass="49904">MSRYHMRDIAVVFLFVFLIFITLRKPYIGVSAWIWIALAYPAGWAWGFSSSLRINFTIAALTIFAYLIYKRKPEIKFDGSTVLIIIFWILALVSSFLSESLLNDLAWAKFSELSKIIVLYFSAILILEKKIHIDTVIWSIVLSVCSFAAMEAVKYLLSGGGHDIAGFNGHVLGDRNDLAVAINMCIPLIIYLISETKHKQLKLGLIALLILNIISVVGTSSRGGFVGLMVIALYFFIKSKRKLLLSTLIVMSLPVFIASVPSEWSERMETVSEAQSDNSFIGRLWAWKVSVRIANDNVFGNGFYGTQDPLAWSLYIDTIDNFGFVDTPAAPKGQLPKAAHSIYFQVLADIGYIGLSIYVLLLVSLYLRLQRLRKLAKEQSLDWCYSLSSMLSVSVIGYMITGANVSLAYFDLFFVLIALSLVIEKRILSTTVPVTIKERKNAYLTG</sequence>
<dbReference type="PANTHER" id="PTHR37422:SF13">
    <property type="entry name" value="LIPOPOLYSACCHARIDE BIOSYNTHESIS PROTEIN PA4999-RELATED"/>
    <property type="match status" value="1"/>
</dbReference>
<dbReference type="Proteomes" id="UP000307702">
    <property type="component" value="Unassembled WGS sequence"/>
</dbReference>
<evidence type="ECO:0000256" key="3">
    <source>
        <dbReference type="ARBA" id="ARBA00022989"/>
    </source>
</evidence>